<keyword evidence="2" id="KW-1185">Reference proteome</keyword>
<name>A0A9K3GP00_9EUKA</name>
<evidence type="ECO:0000313" key="2">
    <source>
        <dbReference type="Proteomes" id="UP000265618"/>
    </source>
</evidence>
<dbReference type="AlphaFoldDB" id="A0A9K3GP00"/>
<dbReference type="EMBL" id="BDIP01004973">
    <property type="protein sequence ID" value="GIQ89370.1"/>
    <property type="molecule type" value="Genomic_DNA"/>
</dbReference>
<feature type="non-terminal residue" evidence="1">
    <location>
        <position position="1"/>
    </location>
</feature>
<comment type="caution">
    <text evidence="1">The sequence shown here is derived from an EMBL/GenBank/DDBJ whole genome shotgun (WGS) entry which is preliminary data.</text>
</comment>
<proteinExistence type="predicted"/>
<evidence type="ECO:0000313" key="1">
    <source>
        <dbReference type="EMBL" id="GIQ89370.1"/>
    </source>
</evidence>
<organism evidence="1 2">
    <name type="scientific">Kipferlia bialata</name>
    <dbReference type="NCBI Taxonomy" id="797122"/>
    <lineage>
        <taxon>Eukaryota</taxon>
        <taxon>Metamonada</taxon>
        <taxon>Carpediemonas-like organisms</taxon>
        <taxon>Kipferlia</taxon>
    </lineage>
</organism>
<dbReference type="Proteomes" id="UP000265618">
    <property type="component" value="Unassembled WGS sequence"/>
</dbReference>
<protein>
    <submittedName>
        <fullName evidence="1">Uncharacterized protein</fullName>
    </submittedName>
</protein>
<gene>
    <name evidence="1" type="ORF">KIPB_011814</name>
</gene>
<sequence>MSGPADIIACNELDGLRRRWTDLLDEGVRRDMWGQ</sequence>
<reference evidence="1 2" key="1">
    <citation type="journal article" date="2018" name="PLoS ONE">
        <title>The draft genome of Kipferlia bialata reveals reductive genome evolution in fornicate parasites.</title>
        <authorList>
            <person name="Tanifuji G."/>
            <person name="Takabayashi S."/>
            <person name="Kume K."/>
            <person name="Takagi M."/>
            <person name="Nakayama T."/>
            <person name="Kamikawa R."/>
            <person name="Inagaki Y."/>
            <person name="Hashimoto T."/>
        </authorList>
    </citation>
    <scope>NUCLEOTIDE SEQUENCE [LARGE SCALE GENOMIC DNA]</scope>
    <source>
        <strain evidence="1">NY0173</strain>
    </source>
</reference>
<accession>A0A9K3GP00</accession>